<reference evidence="1" key="1">
    <citation type="submission" date="2023-04" db="EMBL/GenBank/DDBJ databases">
        <title>Draft Genome sequencing of Naganishia species isolated from polar environments using Oxford Nanopore Technology.</title>
        <authorList>
            <person name="Leo P."/>
            <person name="Venkateswaran K."/>
        </authorList>
    </citation>
    <scope>NUCLEOTIDE SEQUENCE</scope>
    <source>
        <strain evidence="1">MNA-CCFEE 5423</strain>
    </source>
</reference>
<evidence type="ECO:0000313" key="2">
    <source>
        <dbReference type="Proteomes" id="UP001227268"/>
    </source>
</evidence>
<keyword evidence="2" id="KW-1185">Reference proteome</keyword>
<evidence type="ECO:0000313" key="1">
    <source>
        <dbReference type="EMBL" id="KAJ9097649.1"/>
    </source>
</evidence>
<protein>
    <submittedName>
        <fullName evidence="1">Uncharacterized protein</fullName>
    </submittedName>
</protein>
<dbReference type="Proteomes" id="UP001227268">
    <property type="component" value="Unassembled WGS sequence"/>
</dbReference>
<proteinExistence type="predicted"/>
<dbReference type="EMBL" id="JASBWT010000016">
    <property type="protein sequence ID" value="KAJ9097649.1"/>
    <property type="molecule type" value="Genomic_DNA"/>
</dbReference>
<gene>
    <name evidence="1" type="ORF">QFC21_004685</name>
</gene>
<comment type="caution">
    <text evidence="1">The sequence shown here is derived from an EMBL/GenBank/DDBJ whole genome shotgun (WGS) entry which is preliminary data.</text>
</comment>
<name>A0ACC2VF93_9TREE</name>
<organism evidence="1 2">
    <name type="scientific">Naganishia friedmannii</name>
    <dbReference type="NCBI Taxonomy" id="89922"/>
    <lineage>
        <taxon>Eukaryota</taxon>
        <taxon>Fungi</taxon>
        <taxon>Dikarya</taxon>
        <taxon>Basidiomycota</taxon>
        <taxon>Agaricomycotina</taxon>
        <taxon>Tremellomycetes</taxon>
        <taxon>Filobasidiales</taxon>
        <taxon>Filobasidiaceae</taxon>
        <taxon>Naganishia</taxon>
    </lineage>
</organism>
<sequence length="1544" mass="166703">MFANVIQQTNGEGSHTSELRRVTTTQKLGLPEGIQLGAALSATNSADIQHDSTQHRPSSRSLPEQLSIASSSRSHHFFASSFAAPLPGPPFNLVEPPGSVTLPQSDVIFPAASDFTSQAQFVKPHHYHPLPPIPPYAPSAPAFIAAPEPDRSYSSSPTAESSGGSSRPRPPPLELSLPPTLGLPLFSAYPVASSRRRSSGNSSQPPSSYKGKEREAYLQHSQDGLSSLNSSDASHSAAVHTQDRRRSYHGFESDNSLSHRRSSMSHSLTRHHGPPLSHSAHFAQPLQSQVLSHSDPSNQNLEPSPILEETPFTPTPRRTRALTLEQNAAVASRDLSADGRRRSVDQAAHALAPLDIGMSSGWLPPGALPAVNPASKSTFELTAKSQYDALGGIDDRIGSPVNVIRVPDQSTSAANKATVSNDQPYTWANTSEAMFTLQSVSTIAAGVPLISPAPSQRSHVAANDFFSSKALLPGSLGLSEEIDREVYAPVDPREINYSALQIETTGRPHAEQSSEVHSPLQMSPDLGRSGFVDQGMSMPSMTETSSGACTAEFLLSSASTSLSRSTKNGKEKDNDGCIQVMQDGHQDISEELSLALETQLETKKSRVDKRKYILVELIETEMAYTDHLRDLVHIYLPQLAALSIVAPSQHTTIGRNLKEMLYFHEQLTNRMVDVLKEEGFGTNLIIIPGMEESVQVERVARKIAAVFVEDASGFDMYDKYCSGAAAANNVIRDLQHRPEWAAFEKRCRIVIATRSNTPLQQVLAEDNPHFQPSSMPPPTVSTVPSRLMLRDLLILPVQRICRYPLVLSALMNTAAPPSPSQEGLFTHQSALDVGVDVERAMAVMQNSASRANVANRRSMVIARTAIIARRLEYHPVVTRNLLSSLGPCVLSGALDALYHHPTIAPLQSTVKVRYMGAFLYYGFLVLAKVKKAEHYEIKHYLPLQMFEMVDVTEGFLPHSIRLSFRDHHIELAAACAEEKNVWAAALCEARDNSIVSPFDLPCSVAYGAAKSRRESTFQPGEALPTFALSPKRYSLAVTDFGLHESTSFGSEDHDDSGGKAPDSPCSPTLPMSPMRREGFPHRTPSRILMRRASPLYRLSIDSNLQDVICDECNIARATGKQMANDAFGVQTSPATTSAPGTLRNRLSMKDSNLVRRRRSYVDVRSSASTDTVTSAVTVTNSISRAMSGYGNNMASSFKRGFSISSQDGNKPKNRLSTGSLEGNLYSGADSATDNAVSLSHALPSAGRNHRTLSDDHMRTTAIRTTLQQAMQPDQLDGRARSQSEMLRRRSMQNLTSMWKPKHNRANSVPVSPILNMTMLSGSETDHEGSRGGAQESGASGTTTPSHAGEYTTVDVFALGAGLTNALSSASASARPGLLSRTMSFASQKRSRSGIFSSESVFGGSRRNSVDHAKALPSNALSFSLIEVDPKPALPSVPGSPAGPLPKTVAPITFGLPQTSDKDSTSPVFFTLPLGIDEKLESTPKSTASLMSESTSTNASDVEDAASSASAGTSDAIAVPKRRRSVRFFHRLNQFTSLSAGNADK</sequence>
<accession>A0ACC2VF93</accession>